<keyword evidence="3" id="KW-1185">Reference proteome</keyword>
<dbReference type="Pfam" id="PF00656">
    <property type="entry name" value="Peptidase_C14"/>
    <property type="match status" value="1"/>
</dbReference>
<sequence>MAYIWMKRLAIVVGIDAYPPPQSRLSGCVGDAQRFARFLRSACGGSFDQVTLVKNESATLENLRGVLRWAANDTWEQVVVYFAGHGSHQGILAWDGLMEFTELAFAIRSIRADWHLLVLDACQAGAVHQYFDGVAGLPAPDDSAAIYLELLQRAHPGLRVLTAVDRQTNAKERNAQGVFTTALLKAARSAWPDLSEQGVSAARILSEAAALLHGNRDPLPQGSGDLDDLPMALTDVHLPLGGAWFRQEPMQLPAQPGAPLSARFEYTVRITGRQLLPTTVSHVVHDGAGWSHTAAPLRVLPATNDVTQPLFVSLPLGQMPMGRKLQSVVTVVDERKQHVGQHRANHPGLWLKQLAPLRPVRVLRP</sequence>
<dbReference type="InterPro" id="IPR011600">
    <property type="entry name" value="Pept_C14_caspase"/>
</dbReference>
<evidence type="ECO:0000313" key="2">
    <source>
        <dbReference type="EMBL" id="REG28645.1"/>
    </source>
</evidence>
<protein>
    <submittedName>
        <fullName evidence="2">Caspase domain-containing protein</fullName>
    </submittedName>
</protein>
<name>A0ABX9JWW2_9BACT</name>
<evidence type="ECO:0000259" key="1">
    <source>
        <dbReference type="Pfam" id="PF00656"/>
    </source>
</evidence>
<dbReference type="RefSeq" id="WP_047856745.1">
    <property type="nucleotide sequence ID" value="NZ_CP011509.1"/>
</dbReference>
<reference evidence="2 3" key="1">
    <citation type="submission" date="2018-08" db="EMBL/GenBank/DDBJ databases">
        <title>Genomic Encyclopedia of Archaeal and Bacterial Type Strains, Phase II (KMG-II): from individual species to whole genera.</title>
        <authorList>
            <person name="Goeker M."/>
        </authorList>
    </citation>
    <scope>NUCLEOTIDE SEQUENCE [LARGE SCALE GENOMIC DNA]</scope>
    <source>
        <strain evidence="2 3">DSM 2261</strain>
    </source>
</reference>
<dbReference type="EMBL" id="QUMU01000008">
    <property type="protein sequence ID" value="REG28645.1"/>
    <property type="molecule type" value="Genomic_DNA"/>
</dbReference>
<evidence type="ECO:0000313" key="3">
    <source>
        <dbReference type="Proteomes" id="UP000256345"/>
    </source>
</evidence>
<gene>
    <name evidence="2" type="ORF">ATI61_108183</name>
</gene>
<dbReference type="InterPro" id="IPR029030">
    <property type="entry name" value="Caspase-like_dom_sf"/>
</dbReference>
<proteinExistence type="predicted"/>
<comment type="caution">
    <text evidence="2">The sequence shown here is derived from an EMBL/GenBank/DDBJ whole genome shotgun (WGS) entry which is preliminary data.</text>
</comment>
<organism evidence="2 3">
    <name type="scientific">Archangium gephyra</name>
    <dbReference type="NCBI Taxonomy" id="48"/>
    <lineage>
        <taxon>Bacteria</taxon>
        <taxon>Pseudomonadati</taxon>
        <taxon>Myxococcota</taxon>
        <taxon>Myxococcia</taxon>
        <taxon>Myxococcales</taxon>
        <taxon>Cystobacterineae</taxon>
        <taxon>Archangiaceae</taxon>
        <taxon>Archangium</taxon>
    </lineage>
</organism>
<accession>A0ABX9JWW2</accession>
<dbReference type="SUPFAM" id="SSF52129">
    <property type="entry name" value="Caspase-like"/>
    <property type="match status" value="1"/>
</dbReference>
<dbReference type="Proteomes" id="UP000256345">
    <property type="component" value="Unassembled WGS sequence"/>
</dbReference>
<dbReference type="Gene3D" id="3.40.50.1460">
    <property type="match status" value="1"/>
</dbReference>
<feature type="domain" description="Peptidase C14 caspase" evidence="1">
    <location>
        <begin position="7"/>
        <end position="191"/>
    </location>
</feature>